<dbReference type="InterPro" id="IPR001679">
    <property type="entry name" value="DNA_ligase"/>
</dbReference>
<feature type="binding site" evidence="14">
    <location>
        <position position="124"/>
    </location>
    <ligand>
        <name>NAD(+)</name>
        <dbReference type="ChEBI" id="CHEBI:57540"/>
    </ligand>
</feature>
<evidence type="ECO:0000256" key="11">
    <source>
        <dbReference type="ARBA" id="ARBA00023204"/>
    </source>
</evidence>
<dbReference type="InterPro" id="IPR004149">
    <property type="entry name" value="Znf_DNAligase_C4"/>
</dbReference>
<dbReference type="SUPFAM" id="SSF52113">
    <property type="entry name" value="BRCT domain"/>
    <property type="match status" value="1"/>
</dbReference>
<comment type="similarity">
    <text evidence="13 14">Belongs to the NAD-dependent DNA ligase family. LigA subfamily.</text>
</comment>
<evidence type="ECO:0000256" key="4">
    <source>
        <dbReference type="ARBA" id="ARBA00022598"/>
    </source>
</evidence>
<dbReference type="GO" id="GO:0006260">
    <property type="term" value="P:DNA replication"/>
    <property type="evidence" value="ECO:0007669"/>
    <property type="project" value="UniProtKB-KW"/>
</dbReference>
<comment type="catalytic activity">
    <reaction evidence="12 14 15">
        <text>NAD(+) + (deoxyribonucleotide)n-3'-hydroxyl + 5'-phospho-(deoxyribonucleotide)m = (deoxyribonucleotide)n+m + AMP + beta-nicotinamide D-nucleotide.</text>
        <dbReference type="EC" id="6.5.1.2"/>
    </reaction>
</comment>
<evidence type="ECO:0000256" key="12">
    <source>
        <dbReference type="ARBA" id="ARBA00034005"/>
    </source>
</evidence>
<dbReference type="PANTHER" id="PTHR23389">
    <property type="entry name" value="CHROMOSOME TRANSMISSION FIDELITY FACTOR 18"/>
    <property type="match status" value="1"/>
</dbReference>
<comment type="caution">
    <text evidence="14">Lacks conserved residue(s) required for the propagation of feature annotation.</text>
</comment>
<comment type="caution">
    <text evidence="17">The sequence shown here is derived from an EMBL/GenBank/DDBJ whole genome shotgun (WGS) entry which is preliminary data.</text>
</comment>
<dbReference type="Pfam" id="PF01653">
    <property type="entry name" value="DNA_ligase_aden"/>
    <property type="match status" value="1"/>
</dbReference>
<evidence type="ECO:0000256" key="8">
    <source>
        <dbReference type="ARBA" id="ARBA00022833"/>
    </source>
</evidence>
<dbReference type="InterPro" id="IPR013839">
    <property type="entry name" value="DNAligase_adenylation"/>
</dbReference>
<dbReference type="PIRSF" id="PIRSF001604">
    <property type="entry name" value="LigA"/>
    <property type="match status" value="1"/>
</dbReference>
<comment type="function">
    <text evidence="1 14">DNA ligase that catalyzes the formation of phosphodiester linkages between 5'-phosphoryl and 3'-hydroxyl groups in double-stranded DNA using NAD as a coenzyme and as the energy source for the reaction. It is essential for DNA replication and repair of damaged DNA.</text>
</comment>
<evidence type="ECO:0000256" key="2">
    <source>
        <dbReference type="ARBA" id="ARBA00012722"/>
    </source>
</evidence>
<evidence type="ECO:0000256" key="15">
    <source>
        <dbReference type="RuleBase" id="RU000618"/>
    </source>
</evidence>
<evidence type="ECO:0000256" key="6">
    <source>
        <dbReference type="ARBA" id="ARBA00022723"/>
    </source>
</evidence>
<dbReference type="SUPFAM" id="SSF50249">
    <property type="entry name" value="Nucleic acid-binding proteins"/>
    <property type="match status" value="1"/>
</dbReference>
<dbReference type="InterPro" id="IPR001357">
    <property type="entry name" value="BRCT_dom"/>
</dbReference>
<evidence type="ECO:0000256" key="7">
    <source>
        <dbReference type="ARBA" id="ARBA00022763"/>
    </source>
</evidence>
<comment type="cofactor">
    <cofactor evidence="14">
        <name>Mg(2+)</name>
        <dbReference type="ChEBI" id="CHEBI:18420"/>
    </cofactor>
    <cofactor evidence="14">
        <name>Mn(2+)</name>
        <dbReference type="ChEBI" id="CHEBI:29035"/>
    </cofactor>
</comment>
<evidence type="ECO:0000256" key="9">
    <source>
        <dbReference type="ARBA" id="ARBA00022842"/>
    </source>
</evidence>
<dbReference type="GO" id="GO:0003911">
    <property type="term" value="F:DNA ligase (NAD+) activity"/>
    <property type="evidence" value="ECO:0007669"/>
    <property type="project" value="UniProtKB-UniRule"/>
</dbReference>
<feature type="binding site" evidence="14">
    <location>
        <position position="423"/>
    </location>
    <ligand>
        <name>Zn(2+)</name>
        <dbReference type="ChEBI" id="CHEBI:29105"/>
    </ligand>
</feature>
<dbReference type="InterPro" id="IPR041663">
    <property type="entry name" value="DisA/LigA_HHH"/>
</dbReference>
<feature type="binding site" evidence="14">
    <location>
        <position position="426"/>
    </location>
    <ligand>
        <name>Zn(2+)</name>
        <dbReference type="ChEBI" id="CHEBI:29105"/>
    </ligand>
</feature>
<feature type="binding site" evidence="14">
    <location>
        <position position="305"/>
    </location>
    <ligand>
        <name>NAD(+)</name>
        <dbReference type="ChEBI" id="CHEBI:57540"/>
    </ligand>
</feature>
<keyword evidence="9 14" id="KW-0460">Magnesium</keyword>
<dbReference type="PROSITE" id="PS01055">
    <property type="entry name" value="DNA_LIGASE_N1"/>
    <property type="match status" value="1"/>
</dbReference>
<dbReference type="InterPro" id="IPR036420">
    <property type="entry name" value="BRCT_dom_sf"/>
</dbReference>
<dbReference type="Gene3D" id="1.10.150.20">
    <property type="entry name" value="5' to 3' exonuclease, C-terminal subdomain"/>
    <property type="match status" value="2"/>
</dbReference>
<protein>
    <recommendedName>
        <fullName evidence="3 14">DNA ligase</fullName>
        <ecNumber evidence="2 14">6.5.1.2</ecNumber>
    </recommendedName>
    <alternativeName>
        <fullName evidence="14">Polydeoxyribonucleotide synthase [NAD(+)]</fullName>
    </alternativeName>
</protein>
<dbReference type="InterPro" id="IPR003583">
    <property type="entry name" value="Hlx-hairpin-Hlx_DNA-bd_motif"/>
</dbReference>
<dbReference type="FunFam" id="1.10.150.20:FF:000007">
    <property type="entry name" value="DNA ligase"/>
    <property type="match status" value="1"/>
</dbReference>
<dbReference type="Pfam" id="PF14520">
    <property type="entry name" value="HHH_5"/>
    <property type="match status" value="1"/>
</dbReference>
<dbReference type="InterPro" id="IPR004150">
    <property type="entry name" value="NAD_DNA_ligase_OB"/>
</dbReference>
<sequence>MAEGEKKEIPPEVIERVKKLREEIEYHNYRYYVLDSPVISDAEYDALMRELRELEAKYPELITPDSPTQRVGFKPAEGFKEVPHREPMLSLDDAMEESEVIEFDKRIKRFLNLPENMPIEYTVEPKIDGVAVELVYENGLFTIGSTRGDGYVGEDVTNNLKTIKTIPLRLKRFSEDAPEIPKRIDVRGEVYLTKEEFKRLNEERIAKKELPFANPRNAAAGSLRQLDPQITAKRRLDIFCYGVGYVEGYHFKTQWEILEVLPKWGLKVNPLVKKVSNIEEAIKYHHEIEKIRDTLPYEIDGIVIKVNDLSLWEKLGTKARSPRYALAYKFQPTQATTQLVDVVFQVGRTGAVTPVAILKPVKIGGVIVERATLHNEDFIKNLDIRIGDYVLVQRAGDVIPEIVMPIKERRSGQEREIQFPTHCPICGSTLVKKPGEAIWRCPNKACYAQGVRRLLHFASRNAMNIEGLGEKVARDLIDRGMVQSPADLYYLKVEDFMKLPGFAYKKAKNLYNAIQKSKRTTLARFLYALGIRHVGEAMAQLLAEKFKSLDKLMQASMVDLASIPGIGPEAARSIVEFFKDEENRKMIERLLQAGITFEEEKPEEVPKVLEGLSFVFTGTLKNFTREEAKELVSRLGAKAMDSVSKNVNFVVVGEAPGSKYQKALSLGVKTINEEEFLKLLEQKGITMEEIKNKILKKEAKTSLF</sequence>
<gene>
    <name evidence="14" type="primary">ligA</name>
    <name evidence="17" type="ORF">C0197_05055</name>
</gene>
<keyword evidence="11 14" id="KW-0234">DNA repair</keyword>
<feature type="binding site" evidence="14">
    <location>
        <position position="446"/>
    </location>
    <ligand>
        <name>Zn(2+)</name>
        <dbReference type="ChEBI" id="CHEBI:29105"/>
    </ligand>
</feature>
<evidence type="ECO:0000256" key="1">
    <source>
        <dbReference type="ARBA" id="ARBA00004067"/>
    </source>
</evidence>
<dbReference type="Pfam" id="PF03119">
    <property type="entry name" value="DNA_ligase_ZBD"/>
    <property type="match status" value="1"/>
</dbReference>
<evidence type="ECO:0000259" key="16">
    <source>
        <dbReference type="PROSITE" id="PS50172"/>
    </source>
</evidence>
<dbReference type="NCBIfam" id="TIGR00575">
    <property type="entry name" value="dnlj"/>
    <property type="match status" value="1"/>
</dbReference>
<dbReference type="GO" id="GO:0046872">
    <property type="term" value="F:metal ion binding"/>
    <property type="evidence" value="ECO:0007669"/>
    <property type="project" value="UniProtKB-KW"/>
</dbReference>
<dbReference type="NCBIfam" id="NF005932">
    <property type="entry name" value="PRK07956.1"/>
    <property type="match status" value="1"/>
</dbReference>
<dbReference type="Gene3D" id="3.30.470.30">
    <property type="entry name" value="DNA ligase/mRNA capping enzyme"/>
    <property type="match status" value="1"/>
</dbReference>
<dbReference type="GO" id="GO:0006281">
    <property type="term" value="P:DNA repair"/>
    <property type="evidence" value="ECO:0007669"/>
    <property type="project" value="UniProtKB-KW"/>
</dbReference>
<dbReference type="EC" id="6.5.1.2" evidence="2 14"/>
<keyword evidence="10 14" id="KW-0520">NAD</keyword>
<keyword evidence="8 14" id="KW-0862">Zinc</keyword>
<keyword evidence="5 14" id="KW-0235">DNA replication</keyword>
<keyword evidence="7 14" id="KW-0227">DNA damage</keyword>
<dbReference type="PROSITE" id="PS01056">
    <property type="entry name" value="DNA_LIGASE_N2"/>
    <property type="match status" value="1"/>
</dbReference>
<evidence type="ECO:0000313" key="18">
    <source>
        <dbReference type="Proteomes" id="UP000235731"/>
    </source>
</evidence>
<dbReference type="Pfam" id="PF00533">
    <property type="entry name" value="BRCT"/>
    <property type="match status" value="1"/>
</dbReference>
<dbReference type="Gene3D" id="2.40.50.140">
    <property type="entry name" value="Nucleic acid-binding proteins"/>
    <property type="match status" value="1"/>
</dbReference>
<dbReference type="InterPro" id="IPR033136">
    <property type="entry name" value="DNA_ligase_CS"/>
</dbReference>
<dbReference type="HAMAP" id="MF_01588">
    <property type="entry name" value="DNA_ligase_A"/>
    <property type="match status" value="1"/>
</dbReference>
<dbReference type="SMART" id="SM00532">
    <property type="entry name" value="LIGANc"/>
    <property type="match status" value="1"/>
</dbReference>
<dbReference type="EMBL" id="PNIE01000070">
    <property type="protein sequence ID" value="PMP62051.1"/>
    <property type="molecule type" value="Genomic_DNA"/>
</dbReference>
<dbReference type="Proteomes" id="UP000235731">
    <property type="component" value="Unassembled WGS sequence"/>
</dbReference>
<keyword evidence="6 14" id="KW-0479">Metal-binding</keyword>
<proteinExistence type="inferred from homology"/>
<dbReference type="FunFam" id="3.30.470.30:FF:000001">
    <property type="entry name" value="DNA ligase"/>
    <property type="match status" value="1"/>
</dbReference>
<keyword evidence="14" id="KW-0464">Manganese</keyword>
<dbReference type="Pfam" id="PF12826">
    <property type="entry name" value="HHH_2"/>
    <property type="match status" value="1"/>
</dbReference>
<evidence type="ECO:0000256" key="10">
    <source>
        <dbReference type="ARBA" id="ARBA00023027"/>
    </source>
</evidence>
<dbReference type="SMART" id="SM00292">
    <property type="entry name" value="BRCT"/>
    <property type="match status" value="1"/>
</dbReference>
<dbReference type="Pfam" id="PF22745">
    <property type="entry name" value="Nlig-Ia"/>
    <property type="match status" value="1"/>
</dbReference>
<name>A0A2N7PIX1_9BACT</name>
<dbReference type="FunFam" id="1.10.150.20:FF:000006">
    <property type="entry name" value="DNA ligase"/>
    <property type="match status" value="1"/>
</dbReference>
<dbReference type="FunFam" id="2.40.50.140:FF:000012">
    <property type="entry name" value="DNA ligase"/>
    <property type="match status" value="1"/>
</dbReference>
<dbReference type="InterPro" id="IPR018239">
    <property type="entry name" value="DNA_ligase_AS"/>
</dbReference>
<dbReference type="Pfam" id="PF03120">
    <property type="entry name" value="OB_DNA_ligase"/>
    <property type="match status" value="1"/>
</dbReference>
<feature type="binding site" evidence="14">
    <location>
        <begin position="41"/>
        <end position="45"/>
    </location>
    <ligand>
        <name>NAD(+)</name>
        <dbReference type="ChEBI" id="CHEBI:57540"/>
    </ligand>
</feature>
<evidence type="ECO:0000256" key="3">
    <source>
        <dbReference type="ARBA" id="ARBA00013308"/>
    </source>
</evidence>
<dbReference type="Gene3D" id="1.10.287.610">
    <property type="entry name" value="Helix hairpin bin"/>
    <property type="match status" value="1"/>
</dbReference>
<dbReference type="AlphaFoldDB" id="A0A2N7PIX1"/>
<dbReference type="FunFam" id="1.10.287.610:FF:000002">
    <property type="entry name" value="DNA ligase"/>
    <property type="match status" value="1"/>
</dbReference>
<dbReference type="GO" id="GO:0003677">
    <property type="term" value="F:DNA binding"/>
    <property type="evidence" value="ECO:0007669"/>
    <property type="project" value="InterPro"/>
</dbReference>
<evidence type="ECO:0000256" key="13">
    <source>
        <dbReference type="ARBA" id="ARBA00060881"/>
    </source>
</evidence>
<feature type="binding site" evidence="14">
    <location>
        <begin position="90"/>
        <end position="91"/>
    </location>
    <ligand>
        <name>NAD(+)</name>
        <dbReference type="ChEBI" id="CHEBI:57540"/>
    </ligand>
</feature>
<dbReference type="CDD" id="cd17748">
    <property type="entry name" value="BRCT_DNA_ligase_like"/>
    <property type="match status" value="1"/>
</dbReference>
<dbReference type="SMART" id="SM00278">
    <property type="entry name" value="HhH1"/>
    <property type="match status" value="4"/>
</dbReference>
<feature type="binding site" evidence="14">
    <location>
        <position position="189"/>
    </location>
    <ligand>
        <name>NAD(+)</name>
        <dbReference type="ChEBI" id="CHEBI:57540"/>
    </ligand>
</feature>
<dbReference type="SUPFAM" id="SSF47781">
    <property type="entry name" value="RuvA domain 2-like"/>
    <property type="match status" value="1"/>
</dbReference>
<keyword evidence="4 14" id="KW-0436">Ligase</keyword>
<feature type="binding site" evidence="14">
    <location>
        <position position="329"/>
    </location>
    <ligand>
        <name>NAD(+)</name>
        <dbReference type="ChEBI" id="CHEBI:57540"/>
    </ligand>
</feature>
<dbReference type="Gene3D" id="6.20.10.30">
    <property type="match status" value="1"/>
</dbReference>
<reference evidence="17 18" key="1">
    <citation type="submission" date="2018-01" db="EMBL/GenBank/DDBJ databases">
        <title>Metagenomic assembled genomes from two thermal pools in the Uzon Caldera, Kamchatka, Russia.</title>
        <authorList>
            <person name="Wilkins L."/>
            <person name="Ettinger C."/>
        </authorList>
    </citation>
    <scope>NUCLEOTIDE SEQUENCE [LARGE SCALE GENOMIC DNA]</scope>
    <source>
        <strain evidence="17">ZAV-15</strain>
    </source>
</reference>
<evidence type="ECO:0000256" key="14">
    <source>
        <dbReference type="HAMAP-Rule" id="MF_01588"/>
    </source>
</evidence>
<dbReference type="SUPFAM" id="SSF56091">
    <property type="entry name" value="DNA ligase/mRNA capping enzyme, catalytic domain"/>
    <property type="match status" value="1"/>
</dbReference>
<dbReference type="Gene3D" id="3.40.50.10190">
    <property type="entry name" value="BRCT domain"/>
    <property type="match status" value="1"/>
</dbReference>
<evidence type="ECO:0000256" key="5">
    <source>
        <dbReference type="ARBA" id="ARBA00022705"/>
    </source>
</evidence>
<accession>A0A2N7PIX1</accession>
<dbReference type="PROSITE" id="PS50172">
    <property type="entry name" value="BRCT"/>
    <property type="match status" value="1"/>
</dbReference>
<dbReference type="InterPro" id="IPR010994">
    <property type="entry name" value="RuvA_2-like"/>
</dbReference>
<dbReference type="InterPro" id="IPR013840">
    <property type="entry name" value="DNAligase_N"/>
</dbReference>
<dbReference type="CDD" id="cd00114">
    <property type="entry name" value="LIGANc"/>
    <property type="match status" value="1"/>
</dbReference>
<feature type="domain" description="BRCT" evidence="16">
    <location>
        <begin position="604"/>
        <end position="683"/>
    </location>
</feature>
<organism evidence="17 18">
    <name type="scientific">Caldimicrobium thiodismutans</name>
    <dbReference type="NCBI Taxonomy" id="1653476"/>
    <lineage>
        <taxon>Bacteria</taxon>
        <taxon>Pseudomonadati</taxon>
        <taxon>Thermodesulfobacteriota</taxon>
        <taxon>Thermodesulfobacteria</taxon>
        <taxon>Thermodesulfobacteriales</taxon>
        <taxon>Thermodesulfobacteriaceae</taxon>
        <taxon>Caldimicrobium</taxon>
    </lineage>
</organism>
<feature type="binding site" evidence="14">
    <location>
        <position position="147"/>
    </location>
    <ligand>
        <name>NAD(+)</name>
        <dbReference type="ChEBI" id="CHEBI:57540"/>
    </ligand>
</feature>
<evidence type="ECO:0000313" key="17">
    <source>
        <dbReference type="EMBL" id="PMP62051.1"/>
    </source>
</evidence>
<feature type="active site" description="N6-AMP-lysine intermediate" evidence="14">
    <location>
        <position position="126"/>
    </location>
</feature>
<dbReference type="GO" id="GO:0005829">
    <property type="term" value="C:cytosol"/>
    <property type="evidence" value="ECO:0007669"/>
    <property type="project" value="TreeGrafter"/>
</dbReference>
<dbReference type="PANTHER" id="PTHR23389:SF9">
    <property type="entry name" value="DNA LIGASE"/>
    <property type="match status" value="1"/>
</dbReference>
<dbReference type="InterPro" id="IPR012340">
    <property type="entry name" value="NA-bd_OB-fold"/>
</dbReference>